<dbReference type="InterPro" id="IPR003431">
    <property type="entry name" value="B-propeller_Phytase"/>
</dbReference>
<feature type="signal peptide" evidence="2">
    <location>
        <begin position="1"/>
        <end position="20"/>
    </location>
</feature>
<organism evidence="4 6">
    <name type="scientific">Archangium gephyra</name>
    <dbReference type="NCBI Taxonomy" id="48"/>
    <lineage>
        <taxon>Bacteria</taxon>
        <taxon>Pseudomonadati</taxon>
        <taxon>Myxococcota</taxon>
        <taxon>Myxococcia</taxon>
        <taxon>Myxococcales</taxon>
        <taxon>Cystobacterineae</taxon>
        <taxon>Archangiaceae</taxon>
        <taxon>Archangium</taxon>
    </lineage>
</organism>
<dbReference type="NCBIfam" id="NF045638">
    <property type="entry name" value="Mrt_dep_phytase"/>
    <property type="match status" value="1"/>
</dbReference>
<feature type="region of interest" description="Disordered" evidence="1">
    <location>
        <begin position="349"/>
        <end position="396"/>
    </location>
</feature>
<evidence type="ECO:0000313" key="7">
    <source>
        <dbReference type="Proteomes" id="UP000256345"/>
    </source>
</evidence>
<dbReference type="KEGG" id="age:AA314_03549"/>
<gene>
    <name evidence="4" type="ORF">AA314_03549</name>
    <name evidence="5" type="ORF">ATI61_103642</name>
</gene>
<reference evidence="4 6" key="1">
    <citation type="submission" date="2015-05" db="EMBL/GenBank/DDBJ databases">
        <title>Genome assembly of Archangium gephyra DSM 2261.</title>
        <authorList>
            <person name="Sharma G."/>
            <person name="Subramanian S."/>
        </authorList>
    </citation>
    <scope>NUCLEOTIDE SEQUENCE [LARGE SCALE GENOMIC DNA]</scope>
    <source>
        <strain evidence="4 6">DSM 2261</strain>
    </source>
</reference>
<dbReference type="RefSeq" id="WP_047856384.1">
    <property type="nucleotide sequence ID" value="NZ_CP011509.1"/>
</dbReference>
<feature type="compositionally biased region" description="Low complexity" evidence="1">
    <location>
        <begin position="352"/>
        <end position="369"/>
    </location>
</feature>
<feature type="domain" description="BPP" evidence="3">
    <location>
        <begin position="16"/>
        <end position="345"/>
    </location>
</feature>
<feature type="compositionally biased region" description="Pro residues" evidence="1">
    <location>
        <begin position="380"/>
        <end position="392"/>
    </location>
</feature>
<accession>A0AAC8Q6E7</accession>
<keyword evidence="7" id="KW-1185">Reference proteome</keyword>
<keyword evidence="2" id="KW-0732">Signal</keyword>
<dbReference type="InterPro" id="IPR011042">
    <property type="entry name" value="6-blade_b-propeller_TolB-like"/>
</dbReference>
<evidence type="ECO:0000313" key="5">
    <source>
        <dbReference type="EMBL" id="REG34733.1"/>
    </source>
</evidence>
<evidence type="ECO:0000313" key="4">
    <source>
        <dbReference type="EMBL" id="AKJ01923.1"/>
    </source>
</evidence>
<evidence type="ECO:0000259" key="3">
    <source>
        <dbReference type="PROSITE" id="PS51662"/>
    </source>
</evidence>
<dbReference type="EMBL" id="QUMU01000003">
    <property type="protein sequence ID" value="REG34733.1"/>
    <property type="molecule type" value="Genomic_DNA"/>
</dbReference>
<dbReference type="EMBL" id="CP011509">
    <property type="protein sequence ID" value="AKJ01923.1"/>
    <property type="molecule type" value="Genomic_DNA"/>
</dbReference>
<dbReference type="Proteomes" id="UP000256345">
    <property type="component" value="Unassembled WGS sequence"/>
</dbReference>
<evidence type="ECO:0000256" key="2">
    <source>
        <dbReference type="SAM" id="SignalP"/>
    </source>
</evidence>
<name>A0AAC8Q6E7_9BACT</name>
<dbReference type="Pfam" id="PF02333">
    <property type="entry name" value="Phytase"/>
    <property type="match status" value="1"/>
</dbReference>
<reference evidence="5 7" key="2">
    <citation type="submission" date="2018-08" db="EMBL/GenBank/DDBJ databases">
        <title>Genomic Encyclopedia of Archaeal and Bacterial Type Strains, Phase II (KMG-II): from individual species to whole genera.</title>
        <authorList>
            <person name="Goeker M."/>
        </authorList>
    </citation>
    <scope>NUCLEOTIDE SEQUENCE [LARGE SCALE GENOMIC DNA]</scope>
    <source>
        <strain evidence="5 7">DSM 2261</strain>
    </source>
</reference>
<dbReference type="SUPFAM" id="SSF50956">
    <property type="entry name" value="Thermostable phytase (3-phytase)"/>
    <property type="match status" value="1"/>
</dbReference>
<dbReference type="Gene3D" id="2.120.10.30">
    <property type="entry name" value="TolB, C-terminal domain"/>
    <property type="match status" value="1"/>
</dbReference>
<sequence>MRFRTLLSVAVLLAGLPTLAQQNIQVPPTLETAQVTGSGTVVQGAALWVHPTDPANSLLLVADNQIGLLVYRTTGALLFSQSSDGVAAGVDVQENVQVTGISQSLVMVANPSLQALVAYLIDPTTLGLRGAGLSPITTGGFVPNSVALYVSPTTGRFFAFAGSATGVVAQYELTGQVGDGGVDVTPVRTFDVGDSVVGLAVDDAQRTLYVVEQGSGIWQYGAEPDAGDARTQVDGITGGGLDSPLGGVALYTASGVRGYLLAVSGGASTVRIYERQPSAHTFRGSFTVAQDGGIDAVDRPRHVVVTNRSLTGFPLGMVAVHDSTNTTGGNENFKLVPWQAIATGFATPLVVDTGSPTTPTDGGTPDAGTTDGGGGGTRPELPPPDGQGPVPPGYNDNGPNCYCSSVSVPGSVLLVLAGVLLLSRRRPRG</sequence>
<proteinExistence type="predicted"/>
<dbReference type="AlphaFoldDB" id="A0AAC8Q6E7"/>
<dbReference type="GO" id="GO:0016158">
    <property type="term" value="F:inositol hexakisphosphate 3-phosphatase activity"/>
    <property type="evidence" value="ECO:0007669"/>
    <property type="project" value="InterPro"/>
</dbReference>
<evidence type="ECO:0000313" key="6">
    <source>
        <dbReference type="Proteomes" id="UP000035579"/>
    </source>
</evidence>
<dbReference type="Proteomes" id="UP000035579">
    <property type="component" value="Chromosome"/>
</dbReference>
<feature type="chain" id="PRO_5042022211" evidence="2">
    <location>
        <begin position="21"/>
        <end position="429"/>
    </location>
</feature>
<protein>
    <submittedName>
        <fullName evidence="4">3-phytase</fullName>
    </submittedName>
</protein>
<evidence type="ECO:0000256" key="1">
    <source>
        <dbReference type="SAM" id="MobiDB-lite"/>
    </source>
</evidence>
<dbReference type="PROSITE" id="PS51662">
    <property type="entry name" value="BP_PHYTASE"/>
    <property type="match status" value="1"/>
</dbReference>